<protein>
    <submittedName>
        <fullName evidence="2">Uroporphyrinogen-III synthase</fullName>
        <ecNumber evidence="2">4.2.1.75</ecNumber>
    </submittedName>
</protein>
<accession>A0A0D4ZYG4</accession>
<dbReference type="GO" id="GO:0033014">
    <property type="term" value="P:tetrapyrrole biosynthetic process"/>
    <property type="evidence" value="ECO:0007669"/>
    <property type="project" value="InterPro"/>
</dbReference>
<gene>
    <name evidence="2" type="ORF">plasmid201_124</name>
</gene>
<dbReference type="InterPro" id="IPR036108">
    <property type="entry name" value="4pyrrol_syn_uPrphyn_synt_sf"/>
</dbReference>
<dbReference type="CDD" id="cd06578">
    <property type="entry name" value="HemD"/>
    <property type="match status" value="1"/>
</dbReference>
<dbReference type="Pfam" id="PF02602">
    <property type="entry name" value="HEM4"/>
    <property type="match status" value="1"/>
</dbReference>
<keyword evidence="2" id="KW-0614">Plasmid</keyword>
<evidence type="ECO:0000313" key="2">
    <source>
        <dbReference type="EMBL" id="AJW29312.1"/>
    </source>
</evidence>
<evidence type="ECO:0000259" key="1">
    <source>
        <dbReference type="Pfam" id="PF02602"/>
    </source>
</evidence>
<dbReference type="EC" id="4.2.1.75" evidence="2"/>
<keyword evidence="2" id="KW-0456">Lyase</keyword>
<dbReference type="GO" id="GO:0004852">
    <property type="term" value="F:uroporphyrinogen-III synthase activity"/>
    <property type="evidence" value="ECO:0007669"/>
    <property type="project" value="UniProtKB-EC"/>
</dbReference>
<dbReference type="SUPFAM" id="SSF69618">
    <property type="entry name" value="HemD-like"/>
    <property type="match status" value="1"/>
</dbReference>
<proteinExistence type="predicted"/>
<feature type="domain" description="Tetrapyrrole biosynthesis uroporphyrinogen III synthase" evidence="1">
    <location>
        <begin position="22"/>
        <end position="228"/>
    </location>
</feature>
<dbReference type="AlphaFoldDB" id="A0A0D4ZYG4"/>
<geneLocation type="plasmid" evidence="2">
    <name>201</name>
</geneLocation>
<name>A0A0D4ZYG4_9SPHN</name>
<dbReference type="Gene3D" id="3.40.50.10090">
    <property type="match status" value="2"/>
</dbReference>
<reference evidence="2" key="1">
    <citation type="submission" date="2014-06" db="EMBL/GenBank/DDBJ databases">
        <title>Molecular and ecological studies on carbamate pesticide degrading bacteria isolated from agricultural soils.</title>
        <authorList>
            <person name="Kim D.-U."/>
            <person name="Ka J.-O."/>
        </authorList>
    </citation>
    <scope>NUCLEOTIDE SEQUENCE</scope>
    <source>
        <strain evidence="2">NS2</strain>
        <plasmid evidence="2">201</plasmid>
    </source>
</reference>
<organism evidence="2">
    <name type="scientific">Sphingomonas sp. NS2</name>
    <dbReference type="NCBI Taxonomy" id="908605"/>
    <lineage>
        <taxon>Bacteria</taxon>
        <taxon>Pseudomonadati</taxon>
        <taxon>Pseudomonadota</taxon>
        <taxon>Alphaproteobacteria</taxon>
        <taxon>Sphingomonadales</taxon>
        <taxon>Sphingomonadaceae</taxon>
        <taxon>Sphingomonas</taxon>
    </lineage>
</organism>
<dbReference type="EMBL" id="KM017070">
    <property type="protein sequence ID" value="AJW29312.1"/>
    <property type="molecule type" value="Genomic_DNA"/>
</dbReference>
<sequence length="245" mass="25848">MPSPPFLWVTRSSPYAFLTGHHLRAAGHEPLIAPVLAIHPVSHESLSKPPDALVFTSTHGVAHHLFDPKMAEVPVYAVGQRTARTARDAGYRNVASADGNVSDLYDLIIARAARGSSIVHLGAAEPAGDLARDLVGQGFSARHVAVYESLDVPSSTLRPALAALPWIDGVLVHSPKAGRRLARFLVECGDLWHGTAFCISHAAAEPINAVTRAPVLVAQFPTENALIALVGESGKHAPSTATARA</sequence>
<dbReference type="InterPro" id="IPR003754">
    <property type="entry name" value="4pyrrol_synth_uPrphyn_synth"/>
</dbReference>